<dbReference type="Proteomes" id="UP000184330">
    <property type="component" value="Unassembled WGS sequence"/>
</dbReference>
<accession>A0A1L7XAA1</accession>
<sequence length="233" mass="25752">MITSVISNNFSHREVLLTVLEYRLSLTRSEARDNTLDNTCWEGLASTGLPETIELEPNNHDRKTRRPSSGALPNCPHRLWSIHSGTISHLAPKISLTSLISTNILSVSKLYASTLLSGIVVRREFYMKRRTRDLSNAILLEVPAVDSEQVQYDEVLSGPATVCSDMANTVPSTIKEDAPLCLAFVGSKKPESTAVMSGMREYSFENKGRLRNPDILQTPNSANSSDVFKTEIA</sequence>
<feature type="compositionally biased region" description="Polar residues" evidence="1">
    <location>
        <begin position="215"/>
        <end position="227"/>
    </location>
</feature>
<reference evidence="2 3" key="1">
    <citation type="submission" date="2016-03" db="EMBL/GenBank/DDBJ databases">
        <authorList>
            <person name="Ploux O."/>
        </authorList>
    </citation>
    <scope>NUCLEOTIDE SEQUENCE [LARGE SCALE GENOMIC DNA]</scope>
    <source>
        <strain evidence="2 3">UAMH 11012</strain>
    </source>
</reference>
<dbReference type="OrthoDB" id="21128at2759"/>
<feature type="region of interest" description="Disordered" evidence="1">
    <location>
        <begin position="211"/>
        <end position="233"/>
    </location>
</feature>
<dbReference type="EMBL" id="FJOG01000019">
    <property type="protein sequence ID" value="CZR61949.1"/>
    <property type="molecule type" value="Genomic_DNA"/>
</dbReference>
<gene>
    <name evidence="2" type="ORF">PAC_11846</name>
</gene>
<protein>
    <submittedName>
        <fullName evidence="2">Uncharacterized protein</fullName>
    </submittedName>
</protein>
<evidence type="ECO:0000313" key="3">
    <source>
        <dbReference type="Proteomes" id="UP000184330"/>
    </source>
</evidence>
<name>A0A1L7XAA1_9HELO</name>
<dbReference type="AlphaFoldDB" id="A0A1L7XAA1"/>
<keyword evidence="3" id="KW-1185">Reference proteome</keyword>
<organism evidence="2 3">
    <name type="scientific">Phialocephala subalpina</name>
    <dbReference type="NCBI Taxonomy" id="576137"/>
    <lineage>
        <taxon>Eukaryota</taxon>
        <taxon>Fungi</taxon>
        <taxon>Dikarya</taxon>
        <taxon>Ascomycota</taxon>
        <taxon>Pezizomycotina</taxon>
        <taxon>Leotiomycetes</taxon>
        <taxon>Helotiales</taxon>
        <taxon>Mollisiaceae</taxon>
        <taxon>Phialocephala</taxon>
        <taxon>Phialocephala fortinii species complex</taxon>
    </lineage>
</organism>
<feature type="region of interest" description="Disordered" evidence="1">
    <location>
        <begin position="53"/>
        <end position="72"/>
    </location>
</feature>
<proteinExistence type="predicted"/>
<evidence type="ECO:0000313" key="2">
    <source>
        <dbReference type="EMBL" id="CZR61949.1"/>
    </source>
</evidence>
<evidence type="ECO:0000256" key="1">
    <source>
        <dbReference type="SAM" id="MobiDB-lite"/>
    </source>
</evidence>